<proteinExistence type="inferred from homology"/>
<gene>
    <name evidence="14" type="primary">trpB_2</name>
    <name evidence="12" type="synonym">trpB</name>
    <name evidence="14" type="ORF">GCM10007940_45090</name>
</gene>
<comment type="similarity">
    <text evidence="4 12">Belongs to the TrpB family.</text>
</comment>
<keyword evidence="9 12" id="KW-0057">Aromatic amino acid biosynthesis</keyword>
<dbReference type="RefSeq" id="WP_235293420.1">
    <property type="nucleotide sequence ID" value="NZ_BSOH01000037.1"/>
</dbReference>
<evidence type="ECO:0000256" key="5">
    <source>
        <dbReference type="ARBA" id="ARBA00011270"/>
    </source>
</evidence>
<evidence type="ECO:0000256" key="4">
    <source>
        <dbReference type="ARBA" id="ARBA00009982"/>
    </source>
</evidence>
<dbReference type="NCBIfam" id="TIGR01415">
    <property type="entry name" value="trpB_rel"/>
    <property type="match status" value="1"/>
</dbReference>
<organism evidence="14 15">
    <name type="scientific">Portibacter lacus</name>
    <dbReference type="NCBI Taxonomy" id="1099794"/>
    <lineage>
        <taxon>Bacteria</taxon>
        <taxon>Pseudomonadati</taxon>
        <taxon>Bacteroidota</taxon>
        <taxon>Saprospiria</taxon>
        <taxon>Saprospirales</taxon>
        <taxon>Haliscomenobacteraceae</taxon>
        <taxon>Portibacter</taxon>
    </lineage>
</organism>
<dbReference type="SUPFAM" id="SSF53686">
    <property type="entry name" value="Tryptophan synthase beta subunit-like PLP-dependent enzymes"/>
    <property type="match status" value="1"/>
</dbReference>
<evidence type="ECO:0000313" key="15">
    <source>
        <dbReference type="Proteomes" id="UP001156666"/>
    </source>
</evidence>
<name>A0AA37SYE5_9BACT</name>
<dbReference type="GO" id="GO:0052684">
    <property type="term" value="F:L-serine hydro-lyase (adding indole, L-tryptophan-forming) activity"/>
    <property type="evidence" value="ECO:0007669"/>
    <property type="project" value="TreeGrafter"/>
</dbReference>
<keyword evidence="7 12" id="KW-0822">Tryptophan biosynthesis</keyword>
<dbReference type="HAMAP" id="MF_00133">
    <property type="entry name" value="Trp_synth_beta"/>
    <property type="match status" value="1"/>
</dbReference>
<dbReference type="AlphaFoldDB" id="A0AA37SYE5"/>
<dbReference type="GO" id="GO:0030170">
    <property type="term" value="F:pyridoxal phosphate binding"/>
    <property type="evidence" value="ECO:0007669"/>
    <property type="project" value="InterPro"/>
</dbReference>
<comment type="function">
    <text evidence="2 12">The beta subunit is responsible for the synthesis of L-tryptophan from indole and L-serine.</text>
</comment>
<keyword evidence="8 12" id="KW-0663">Pyridoxal phosphate</keyword>
<dbReference type="PANTHER" id="PTHR48077">
    <property type="entry name" value="TRYPTOPHAN SYNTHASE-RELATED"/>
    <property type="match status" value="1"/>
</dbReference>
<evidence type="ECO:0000256" key="12">
    <source>
        <dbReference type="HAMAP-Rule" id="MF_00133"/>
    </source>
</evidence>
<comment type="subunit">
    <text evidence="5 12">Tetramer of two alpha and two beta chains.</text>
</comment>
<dbReference type="PIRSF" id="PIRSF001413">
    <property type="entry name" value="Trp_syn_beta"/>
    <property type="match status" value="1"/>
</dbReference>
<feature type="modified residue" description="N6-(pyridoxal phosphate)lysine" evidence="12">
    <location>
        <position position="112"/>
    </location>
</feature>
<dbReference type="InterPro" id="IPR023026">
    <property type="entry name" value="Trp_synth_beta/beta-like"/>
</dbReference>
<keyword evidence="6 12" id="KW-0028">Amino-acid biosynthesis</keyword>
<evidence type="ECO:0000256" key="10">
    <source>
        <dbReference type="ARBA" id="ARBA00023239"/>
    </source>
</evidence>
<comment type="cofactor">
    <cofactor evidence="1 12">
        <name>pyridoxal 5'-phosphate</name>
        <dbReference type="ChEBI" id="CHEBI:597326"/>
    </cofactor>
</comment>
<dbReference type="PANTHER" id="PTHR48077:SF6">
    <property type="entry name" value="TRYPTOPHAN SYNTHASE"/>
    <property type="match status" value="1"/>
</dbReference>
<keyword evidence="15" id="KW-1185">Reference proteome</keyword>
<evidence type="ECO:0000256" key="3">
    <source>
        <dbReference type="ARBA" id="ARBA00004733"/>
    </source>
</evidence>
<comment type="caution">
    <text evidence="14">The sequence shown here is derived from an EMBL/GenBank/DDBJ whole genome shotgun (WGS) entry which is preliminary data.</text>
</comment>
<evidence type="ECO:0000256" key="8">
    <source>
        <dbReference type="ARBA" id="ARBA00022898"/>
    </source>
</evidence>
<evidence type="ECO:0000313" key="14">
    <source>
        <dbReference type="EMBL" id="GLR19893.1"/>
    </source>
</evidence>
<dbReference type="Gene3D" id="3.40.50.1100">
    <property type="match status" value="2"/>
</dbReference>
<accession>A0AA37SYE5</accession>
<comment type="pathway">
    <text evidence="3 12">Amino-acid biosynthesis; L-tryptophan biosynthesis; L-tryptophan from chorismate: step 5/5.</text>
</comment>
<evidence type="ECO:0000259" key="13">
    <source>
        <dbReference type="Pfam" id="PF00291"/>
    </source>
</evidence>
<dbReference type="EMBL" id="BSOH01000037">
    <property type="protein sequence ID" value="GLR19893.1"/>
    <property type="molecule type" value="Genomic_DNA"/>
</dbReference>
<evidence type="ECO:0000256" key="6">
    <source>
        <dbReference type="ARBA" id="ARBA00022605"/>
    </source>
</evidence>
<keyword evidence="10 12" id="KW-0456">Lyase</keyword>
<dbReference type="GO" id="GO:0005737">
    <property type="term" value="C:cytoplasm"/>
    <property type="evidence" value="ECO:0007669"/>
    <property type="project" value="TreeGrafter"/>
</dbReference>
<reference evidence="14" key="1">
    <citation type="journal article" date="2014" name="Int. J. Syst. Evol. Microbiol.">
        <title>Complete genome sequence of Corynebacterium casei LMG S-19264T (=DSM 44701T), isolated from a smear-ripened cheese.</title>
        <authorList>
            <consortium name="US DOE Joint Genome Institute (JGI-PGF)"/>
            <person name="Walter F."/>
            <person name="Albersmeier A."/>
            <person name="Kalinowski J."/>
            <person name="Ruckert C."/>
        </authorList>
    </citation>
    <scope>NUCLEOTIDE SEQUENCE</scope>
    <source>
        <strain evidence="14">NBRC 108769</strain>
    </source>
</reference>
<evidence type="ECO:0000256" key="7">
    <source>
        <dbReference type="ARBA" id="ARBA00022822"/>
    </source>
</evidence>
<feature type="domain" description="Tryptophan synthase beta chain-like PALP" evidence="13">
    <location>
        <begin position="77"/>
        <end position="414"/>
    </location>
</feature>
<dbReference type="GO" id="GO:0004834">
    <property type="term" value="F:tryptophan synthase activity"/>
    <property type="evidence" value="ECO:0007669"/>
    <property type="project" value="UniProtKB-UniRule"/>
</dbReference>
<dbReference type="PIRSF" id="PIRSF500824">
    <property type="entry name" value="TrpB_prok"/>
    <property type="match status" value="1"/>
</dbReference>
<dbReference type="InterPro" id="IPR001926">
    <property type="entry name" value="TrpB-like_PALP"/>
</dbReference>
<evidence type="ECO:0000256" key="1">
    <source>
        <dbReference type="ARBA" id="ARBA00001933"/>
    </source>
</evidence>
<dbReference type="Proteomes" id="UP001156666">
    <property type="component" value="Unassembled WGS sequence"/>
</dbReference>
<reference evidence="14" key="2">
    <citation type="submission" date="2023-01" db="EMBL/GenBank/DDBJ databases">
        <title>Draft genome sequence of Portibacter lacus strain NBRC 108769.</title>
        <authorList>
            <person name="Sun Q."/>
            <person name="Mori K."/>
        </authorList>
    </citation>
    <scope>NUCLEOTIDE SEQUENCE</scope>
    <source>
        <strain evidence="14">NBRC 108769</strain>
    </source>
</reference>
<evidence type="ECO:0000256" key="11">
    <source>
        <dbReference type="ARBA" id="ARBA00049047"/>
    </source>
</evidence>
<dbReference type="InterPro" id="IPR006316">
    <property type="entry name" value="Trp_synth_b-like"/>
</dbReference>
<sequence>MKQRKIILSEKEIPEKWYNIVADMPNKPLPPLHPATKEPIGPDALAPLFPMELIKQEVTPDKWVEIPDEVRNIYSIWRPTPLYRAYGLEKALDTPAKIYYKYEGTSPSGSHKPNTSVPQAYYNKQEGIKRITTETGAGQWGSALAFACNHFDIQCEVYMVKLSYEHKPYRKIMMNTWGAKVFPSPSNATEIGRKILAKNPDTTGSLGIAISEAVGEAAANADTKYALGSVLNHVKLHQTIIGQEAVAQMAKAGDMPDIVIAPFGGGSNFAGLAFPFLRLNFEEGRNIRCIASEPTSCPKLTRGVFRYDYGDSVGMTPLLPMYTLGHNFVPAPIHAGGLRYHGAGVIVSQLLKDKLIEAVAHDNIEVFEAGVTFARAEGIIPAPEANHGIATAIAEAKKCKEEGVSKTILFNLCGHGNFDMKAYEDYFAGNIVKHELTKEEINASLAQLDTPEIAI</sequence>
<dbReference type="InterPro" id="IPR036052">
    <property type="entry name" value="TrpB-like_PALP_sf"/>
</dbReference>
<dbReference type="NCBIfam" id="NF009057">
    <property type="entry name" value="PRK12391.1"/>
    <property type="match status" value="1"/>
</dbReference>
<comment type="catalytic activity">
    <reaction evidence="11 12">
        <text>(1S,2R)-1-C-(indol-3-yl)glycerol 3-phosphate + L-serine = D-glyceraldehyde 3-phosphate + L-tryptophan + H2O</text>
        <dbReference type="Rhea" id="RHEA:10532"/>
        <dbReference type="ChEBI" id="CHEBI:15377"/>
        <dbReference type="ChEBI" id="CHEBI:33384"/>
        <dbReference type="ChEBI" id="CHEBI:57912"/>
        <dbReference type="ChEBI" id="CHEBI:58866"/>
        <dbReference type="ChEBI" id="CHEBI:59776"/>
        <dbReference type="EC" id="4.2.1.20"/>
    </reaction>
</comment>
<protein>
    <recommendedName>
        <fullName evidence="12">Tryptophan synthase beta chain</fullName>
        <ecNumber evidence="12">4.2.1.20</ecNumber>
    </recommendedName>
</protein>
<evidence type="ECO:0000256" key="9">
    <source>
        <dbReference type="ARBA" id="ARBA00023141"/>
    </source>
</evidence>
<dbReference type="EC" id="4.2.1.20" evidence="12"/>
<dbReference type="Pfam" id="PF00291">
    <property type="entry name" value="PALP"/>
    <property type="match status" value="1"/>
</dbReference>
<evidence type="ECO:0000256" key="2">
    <source>
        <dbReference type="ARBA" id="ARBA00002786"/>
    </source>
</evidence>